<dbReference type="Proteomes" id="UP001497602">
    <property type="component" value="Unassembled WGS sequence"/>
</dbReference>
<dbReference type="GO" id="GO:0016787">
    <property type="term" value="F:hydrolase activity"/>
    <property type="evidence" value="ECO:0007669"/>
    <property type="project" value="UniProtKB-KW"/>
</dbReference>
<dbReference type="EMBL" id="CAXJRC010000018">
    <property type="protein sequence ID" value="CAL2106611.1"/>
    <property type="molecule type" value="Genomic_DNA"/>
</dbReference>
<keyword evidence="1" id="KW-0812">Transmembrane</keyword>
<name>A0ABM9PLX6_9FLAO</name>
<evidence type="ECO:0000313" key="3">
    <source>
        <dbReference type="EMBL" id="CAL2106611.1"/>
    </source>
</evidence>
<dbReference type="Pfam" id="PF11790">
    <property type="entry name" value="Glyco_hydro_cc"/>
    <property type="match status" value="1"/>
</dbReference>
<evidence type="ECO:0000256" key="1">
    <source>
        <dbReference type="SAM" id="Phobius"/>
    </source>
</evidence>
<organism evidence="3 4">
    <name type="scientific">Tenacibaculum vairaonense</name>
    <dbReference type="NCBI Taxonomy" id="3137860"/>
    <lineage>
        <taxon>Bacteria</taxon>
        <taxon>Pseudomonadati</taxon>
        <taxon>Bacteroidota</taxon>
        <taxon>Flavobacteriia</taxon>
        <taxon>Flavobacteriales</taxon>
        <taxon>Flavobacteriaceae</taxon>
        <taxon>Tenacibaculum</taxon>
    </lineage>
</organism>
<protein>
    <submittedName>
        <fullName evidence="3">Glycosyl hydrolase catalytic core</fullName>
    </submittedName>
</protein>
<keyword evidence="3" id="KW-0378">Hydrolase</keyword>
<proteinExistence type="predicted"/>
<dbReference type="Gene3D" id="3.20.20.80">
    <property type="entry name" value="Glycosidases"/>
    <property type="match status" value="1"/>
</dbReference>
<keyword evidence="1" id="KW-0472">Membrane</keyword>
<reference evidence="3 4" key="1">
    <citation type="submission" date="2024-05" db="EMBL/GenBank/DDBJ databases">
        <authorList>
            <person name="Duchaud E."/>
        </authorList>
    </citation>
    <scope>NUCLEOTIDE SEQUENCE [LARGE SCALE GENOMIC DNA]</scope>
    <source>
        <strain evidence="3">Ena-SAMPLE-TAB-13-05-2024-13:56:06:370-140305</strain>
    </source>
</reference>
<evidence type="ECO:0000259" key="2">
    <source>
        <dbReference type="Pfam" id="PF11790"/>
    </source>
</evidence>
<evidence type="ECO:0000313" key="4">
    <source>
        <dbReference type="Proteomes" id="UP001497602"/>
    </source>
</evidence>
<keyword evidence="4" id="KW-1185">Reference proteome</keyword>
<accession>A0ABM9PLX6</accession>
<dbReference type="RefSeq" id="WP_348738355.1">
    <property type="nucleotide sequence ID" value="NZ_CAXJRC010000018.1"/>
</dbReference>
<dbReference type="InterPro" id="IPR024655">
    <property type="entry name" value="Asl1_glyco_hydro_catalytic"/>
</dbReference>
<comment type="caution">
    <text evidence="3">The sequence shown here is derived from an EMBL/GenBank/DDBJ whole genome shotgun (WGS) entry which is preliminary data.</text>
</comment>
<gene>
    <name evidence="3" type="ORF">T190115A13A_260002</name>
</gene>
<keyword evidence="1" id="KW-1133">Transmembrane helix</keyword>
<feature type="transmembrane region" description="Helical" evidence="1">
    <location>
        <begin position="12"/>
        <end position="32"/>
    </location>
</feature>
<dbReference type="SUPFAM" id="SSF51445">
    <property type="entry name" value="(Trans)glycosidases"/>
    <property type="match status" value="1"/>
</dbReference>
<feature type="domain" description="Asl1-like glycosyl hydrolase catalytic" evidence="2">
    <location>
        <begin position="383"/>
        <end position="452"/>
    </location>
</feature>
<sequence>MKKHQLIKQVLIILLFITVNLGFISLISKIYYEFNSGADRSKLLHINLKENTYYIPKTTIKATNTRGRKLNKENIKDIHNDYIKSWYVRKYALQNNNHKAIEDFYTDSAQVKIQKIITNNSRDSINIHSTSIKHNINIDFFSEDGQVVYLNDKAVQEKTFFYQNKKLYYQQETTKNYKAVLLLEDGFWRIRHIVSDSVYKTEQPKTQLKKINFKIKGINYYPQNTPWFDFWHKYDSLVVQKDLKIIKDLKLNTVRIFIPYEVFGKEKVAPQKLKHLITTLNIAHNLNLKVIITFFDFYSNYQVLDYTLCDRHVESIIKKIKKHPAILQYDIKNEPNLDFKIHSKHKVINWLSFILERVRYYDPNTPITIGWGNADSAYLLNDKVDIISFHFYKKLKEFKTDYTKLKEKVYKPIVVQEFGKHSYNSIFNLFSHSEKKQANYHKKMQQYFKELNVEHFVSWTLYDFPHIDSAIFGRLPYKIGPQKNYGFINVKGKFKQAAKYITNIPD</sequence>
<dbReference type="InterPro" id="IPR017853">
    <property type="entry name" value="GH"/>
</dbReference>